<evidence type="ECO:0000256" key="8">
    <source>
        <dbReference type="ARBA" id="ARBA00023014"/>
    </source>
</evidence>
<evidence type="ECO:0000256" key="7">
    <source>
        <dbReference type="ARBA" id="ARBA00023004"/>
    </source>
</evidence>
<dbReference type="Proteomes" id="UP000015388">
    <property type="component" value="Chromosome"/>
</dbReference>
<dbReference type="RefSeq" id="WP_020933687.1">
    <property type="nucleotide sequence ID" value="NC_021915.1"/>
</dbReference>
<dbReference type="PANTHER" id="PTHR11601:SF34">
    <property type="entry name" value="CYSTEINE DESULFURASE"/>
    <property type="match status" value="1"/>
</dbReference>
<reference evidence="12 13" key="1">
    <citation type="submission" date="2012-11" db="EMBL/GenBank/DDBJ databases">
        <title>The complete genome sequence of Corynebacterium maris Coryn-1 (=DSM 45190).</title>
        <authorList>
            <person name="Schaffert L."/>
            <person name="Albersmeier A."/>
            <person name="Kalinowski J."/>
            <person name="Ruckert C."/>
        </authorList>
    </citation>
    <scope>NUCLEOTIDE SEQUENCE [LARGE SCALE GENOMIC DNA]</scope>
    <source>
        <strain evidence="13">Coryn-1</strain>
    </source>
</reference>
<evidence type="ECO:0000256" key="5">
    <source>
        <dbReference type="ARBA" id="ARBA00022723"/>
    </source>
</evidence>
<dbReference type="InterPro" id="IPR020578">
    <property type="entry name" value="Aminotrans_V_PyrdxlP_BS"/>
</dbReference>
<evidence type="ECO:0000256" key="1">
    <source>
        <dbReference type="ARBA" id="ARBA00001933"/>
    </source>
</evidence>
<dbReference type="STRING" id="1224163.B841_01345"/>
<dbReference type="Pfam" id="PF00266">
    <property type="entry name" value="Aminotran_5"/>
    <property type="match status" value="1"/>
</dbReference>
<keyword evidence="5" id="KW-0479">Metal-binding</keyword>
<dbReference type="KEGG" id="cmd:B841_01345"/>
<dbReference type="InterPro" id="IPR015421">
    <property type="entry name" value="PyrdxlP-dep_Trfase_major"/>
</dbReference>
<evidence type="ECO:0000256" key="6">
    <source>
        <dbReference type="ARBA" id="ARBA00022898"/>
    </source>
</evidence>
<dbReference type="eggNOG" id="COG1104">
    <property type="taxonomic scope" value="Bacteria"/>
</dbReference>
<dbReference type="SUPFAM" id="SSF53383">
    <property type="entry name" value="PLP-dependent transferases"/>
    <property type="match status" value="1"/>
</dbReference>
<accession>S5SRV2</accession>
<keyword evidence="13" id="KW-1185">Reference proteome</keyword>
<gene>
    <name evidence="12" type="ORF">B841_01345</name>
</gene>
<proteinExistence type="inferred from homology"/>
<dbReference type="AlphaFoldDB" id="S5SRV2"/>
<dbReference type="Gene3D" id="1.10.260.50">
    <property type="match status" value="1"/>
</dbReference>
<dbReference type="GO" id="GO:0051536">
    <property type="term" value="F:iron-sulfur cluster binding"/>
    <property type="evidence" value="ECO:0007669"/>
    <property type="project" value="UniProtKB-KW"/>
</dbReference>
<comment type="similarity">
    <text evidence="2">Belongs to the class-V pyridoxal-phosphate-dependent aminotransferase family. NifS/IscS subfamily.</text>
</comment>
<protein>
    <recommendedName>
        <fullName evidence="3">cysteine desulfurase</fullName>
        <ecNumber evidence="3">2.8.1.7</ecNumber>
    </recommendedName>
</protein>
<dbReference type="Gene3D" id="3.90.1150.10">
    <property type="entry name" value="Aspartate Aminotransferase, domain 1"/>
    <property type="match status" value="1"/>
</dbReference>
<dbReference type="Gene3D" id="3.40.640.10">
    <property type="entry name" value="Type I PLP-dependent aspartate aminotransferase-like (Major domain)"/>
    <property type="match status" value="1"/>
</dbReference>
<evidence type="ECO:0000259" key="11">
    <source>
        <dbReference type="Pfam" id="PF00266"/>
    </source>
</evidence>
<dbReference type="FunFam" id="3.40.640.10:FF:000084">
    <property type="entry name" value="IscS-like cysteine desulfurase"/>
    <property type="match status" value="1"/>
</dbReference>
<feature type="domain" description="Aminotransferase class V" evidence="11">
    <location>
        <begin position="2"/>
        <end position="363"/>
    </location>
</feature>
<dbReference type="PATRIC" id="fig|1224163.3.peg.272"/>
<evidence type="ECO:0000256" key="4">
    <source>
        <dbReference type="ARBA" id="ARBA00022679"/>
    </source>
</evidence>
<evidence type="ECO:0000313" key="12">
    <source>
        <dbReference type="EMBL" id="AGS33752.1"/>
    </source>
</evidence>
<dbReference type="InterPro" id="IPR015424">
    <property type="entry name" value="PyrdxlP-dep_Trfase"/>
</dbReference>
<evidence type="ECO:0000313" key="13">
    <source>
        <dbReference type="Proteomes" id="UP000015388"/>
    </source>
</evidence>
<comment type="cofactor">
    <cofactor evidence="1 10">
        <name>pyridoxal 5'-phosphate</name>
        <dbReference type="ChEBI" id="CHEBI:597326"/>
    </cofactor>
</comment>
<dbReference type="HOGENOM" id="CLU_003433_0_0_11"/>
<evidence type="ECO:0000256" key="3">
    <source>
        <dbReference type="ARBA" id="ARBA00012239"/>
    </source>
</evidence>
<dbReference type="InterPro" id="IPR016454">
    <property type="entry name" value="Cysteine_dSase"/>
</dbReference>
<organism evidence="12 13">
    <name type="scientific">Corynebacterium maris DSM 45190</name>
    <dbReference type="NCBI Taxonomy" id="1224163"/>
    <lineage>
        <taxon>Bacteria</taxon>
        <taxon>Bacillati</taxon>
        <taxon>Actinomycetota</taxon>
        <taxon>Actinomycetes</taxon>
        <taxon>Mycobacteriales</taxon>
        <taxon>Corynebacteriaceae</taxon>
        <taxon>Corynebacterium</taxon>
    </lineage>
</organism>
<dbReference type="PIRSF" id="PIRSF005572">
    <property type="entry name" value="NifS"/>
    <property type="match status" value="1"/>
</dbReference>
<dbReference type="EMBL" id="CP003924">
    <property type="protein sequence ID" value="AGS33752.1"/>
    <property type="molecule type" value="Genomic_DNA"/>
</dbReference>
<comment type="catalytic activity">
    <reaction evidence="9">
        <text>(sulfur carrier)-H + L-cysteine = (sulfur carrier)-SH + L-alanine</text>
        <dbReference type="Rhea" id="RHEA:43892"/>
        <dbReference type="Rhea" id="RHEA-COMP:14737"/>
        <dbReference type="Rhea" id="RHEA-COMP:14739"/>
        <dbReference type="ChEBI" id="CHEBI:29917"/>
        <dbReference type="ChEBI" id="CHEBI:35235"/>
        <dbReference type="ChEBI" id="CHEBI:57972"/>
        <dbReference type="ChEBI" id="CHEBI:64428"/>
        <dbReference type="EC" id="2.8.1.7"/>
    </reaction>
</comment>
<dbReference type="PROSITE" id="PS00595">
    <property type="entry name" value="AA_TRANSFER_CLASS_5"/>
    <property type="match status" value="1"/>
</dbReference>
<keyword evidence="4" id="KW-0808">Transferase</keyword>
<keyword evidence="6" id="KW-0663">Pyridoxal phosphate</keyword>
<dbReference type="InterPro" id="IPR000192">
    <property type="entry name" value="Aminotrans_V_dom"/>
</dbReference>
<evidence type="ECO:0000256" key="10">
    <source>
        <dbReference type="RuleBase" id="RU004504"/>
    </source>
</evidence>
<dbReference type="OrthoDB" id="9808002at2"/>
<sequence length="381" mass="39441">MIYLDHAATTPVRRSALEAMWPYLTGEFGNPSSTHGLGRAAAAGLVQARAAVAKVLGGRASEVTFTAGGTEADNLALKGFALGRPRGKHLVTTPIEHDAVLASAEYLQRIHGFEVDYLTPSVEGLIDPEELTEVLREDTTLVSIHYANNEIGAIQPIAELTAVAKQKKVPFHTDAVQAAGQLPLNVAELGVDALSLSGHKVGAPKGSGVLWSRGRYALEPVIHGGGQERGRRSGTENIAGAVALAVALSEAEAERVETAVRLSTLRDEFIDAVLSTCPGAQVSGPRQARLPGHASFVFPGVNGETVLLELESRGIVCSSGAACAAGADEPSHVLTALGMGEELARTAVRFTFGPDVTGADIDAAAQAVRESVAAVGALGGR</sequence>
<dbReference type="InterPro" id="IPR015422">
    <property type="entry name" value="PyrdxlP-dep_Trfase_small"/>
</dbReference>
<evidence type="ECO:0000256" key="2">
    <source>
        <dbReference type="ARBA" id="ARBA00006490"/>
    </source>
</evidence>
<dbReference type="GO" id="GO:0046872">
    <property type="term" value="F:metal ion binding"/>
    <property type="evidence" value="ECO:0007669"/>
    <property type="project" value="UniProtKB-KW"/>
</dbReference>
<dbReference type="GO" id="GO:0031071">
    <property type="term" value="F:cysteine desulfurase activity"/>
    <property type="evidence" value="ECO:0007669"/>
    <property type="project" value="UniProtKB-EC"/>
</dbReference>
<name>S5SRV2_9CORY</name>
<dbReference type="PANTHER" id="PTHR11601">
    <property type="entry name" value="CYSTEINE DESULFURYLASE FAMILY MEMBER"/>
    <property type="match status" value="1"/>
</dbReference>
<keyword evidence="7" id="KW-0408">Iron</keyword>
<dbReference type="EC" id="2.8.1.7" evidence="3"/>
<evidence type="ECO:0000256" key="9">
    <source>
        <dbReference type="ARBA" id="ARBA00050776"/>
    </source>
</evidence>
<keyword evidence="8" id="KW-0411">Iron-sulfur</keyword>